<protein>
    <submittedName>
        <fullName evidence="1">Uncharacterized protein</fullName>
    </submittedName>
</protein>
<organism evidence="1 2">
    <name type="scientific">Paracoccus halophilus</name>
    <dbReference type="NCBI Taxonomy" id="376733"/>
    <lineage>
        <taxon>Bacteria</taxon>
        <taxon>Pseudomonadati</taxon>
        <taxon>Pseudomonadota</taxon>
        <taxon>Alphaproteobacteria</taxon>
        <taxon>Rhodobacterales</taxon>
        <taxon>Paracoccaceae</taxon>
        <taxon>Paracoccus</taxon>
    </lineage>
</organism>
<reference evidence="1 2" key="1">
    <citation type="submission" date="2016-10" db="EMBL/GenBank/DDBJ databases">
        <authorList>
            <person name="de Groot N.N."/>
        </authorList>
    </citation>
    <scope>NUCLEOTIDE SEQUENCE [LARGE SCALE GENOMIC DNA]</scope>
    <source>
        <strain evidence="1 2">CGMCC 1.6117</strain>
    </source>
</reference>
<proteinExistence type="predicted"/>
<dbReference type="InterPro" id="IPR006311">
    <property type="entry name" value="TAT_signal"/>
</dbReference>
<dbReference type="AlphaFoldDB" id="A0A1I0UEK6"/>
<dbReference type="PROSITE" id="PS51318">
    <property type="entry name" value="TAT"/>
    <property type="match status" value="1"/>
</dbReference>
<accession>A0A1I0UEK6</accession>
<name>A0A1I0UEK6_9RHOB</name>
<dbReference type="Proteomes" id="UP000182312">
    <property type="component" value="Unassembled WGS sequence"/>
</dbReference>
<evidence type="ECO:0000313" key="2">
    <source>
        <dbReference type="Proteomes" id="UP000182312"/>
    </source>
</evidence>
<dbReference type="EMBL" id="FOJO01000047">
    <property type="protein sequence ID" value="SFA62313.1"/>
    <property type="molecule type" value="Genomic_DNA"/>
</dbReference>
<sequence>MEMMDRRRMLGALGLAGAAAMMNGRMTMAQETNSVEPLARSKGRLSEGGLELPDFPGLQFRTALPEGLEWFDSAETIGDFDASGMFTEFRRLWLGYAPEDRDRLQVSVHAARIPAERVALASDYARLLARVWGPKNYGIYGDERDFGEVMTGEDESGFDRRTRISVWRRGTDLLILRADTTLEDFETQASALAAMVGSLEFREGIADPIIDGLVAHQIRLPSGAVLDYPLPPHWQAFDQGKAQAAPISAAVWLDRADEGGNSAIGIFGVAVPAGARAADAPLDQIAATMSDLMMENLLPGTEFKRQPVTNYRMKGFRPDTVQAMFLDRLELADRKMGASGFFLVAGDDVAGFSSLTAYPVDAEAMGIMMHANFIDRLVLDALREQVGQSAN</sequence>
<evidence type="ECO:0000313" key="1">
    <source>
        <dbReference type="EMBL" id="SFA62313.1"/>
    </source>
</evidence>
<gene>
    <name evidence="1" type="ORF">SAMN04487972_14711</name>
</gene>